<dbReference type="Proteomes" id="UP000636479">
    <property type="component" value="Unassembled WGS sequence"/>
</dbReference>
<organism evidence="1 2">
    <name type="scientific">Mycena indigotica</name>
    <dbReference type="NCBI Taxonomy" id="2126181"/>
    <lineage>
        <taxon>Eukaryota</taxon>
        <taxon>Fungi</taxon>
        <taxon>Dikarya</taxon>
        <taxon>Basidiomycota</taxon>
        <taxon>Agaricomycotina</taxon>
        <taxon>Agaricomycetes</taxon>
        <taxon>Agaricomycetidae</taxon>
        <taxon>Agaricales</taxon>
        <taxon>Marasmiineae</taxon>
        <taxon>Mycenaceae</taxon>
        <taxon>Mycena</taxon>
    </lineage>
</organism>
<protein>
    <submittedName>
        <fullName evidence="1">F-box domain-containing protein</fullName>
    </submittedName>
</protein>
<dbReference type="InterPro" id="IPR036047">
    <property type="entry name" value="F-box-like_dom_sf"/>
</dbReference>
<keyword evidence="2" id="KW-1185">Reference proteome</keyword>
<name>A0A8H6W2Z2_9AGAR</name>
<dbReference type="RefSeq" id="XP_037217803.1">
    <property type="nucleotide sequence ID" value="XM_037366391.1"/>
</dbReference>
<dbReference type="Gene3D" id="3.80.10.10">
    <property type="entry name" value="Ribonuclease Inhibitor"/>
    <property type="match status" value="1"/>
</dbReference>
<evidence type="ECO:0000313" key="2">
    <source>
        <dbReference type="Proteomes" id="UP000636479"/>
    </source>
</evidence>
<dbReference type="SUPFAM" id="SSF52047">
    <property type="entry name" value="RNI-like"/>
    <property type="match status" value="1"/>
</dbReference>
<dbReference type="GeneID" id="59348907"/>
<dbReference type="OrthoDB" id="2973840at2759"/>
<dbReference type="InterPro" id="IPR032675">
    <property type="entry name" value="LRR_dom_sf"/>
</dbReference>
<dbReference type="SUPFAM" id="SSF81383">
    <property type="entry name" value="F-box domain"/>
    <property type="match status" value="1"/>
</dbReference>
<reference evidence="1" key="1">
    <citation type="submission" date="2020-05" db="EMBL/GenBank/DDBJ databases">
        <title>Mycena genomes resolve the evolution of fungal bioluminescence.</title>
        <authorList>
            <person name="Tsai I.J."/>
        </authorList>
    </citation>
    <scope>NUCLEOTIDE SEQUENCE</scope>
    <source>
        <strain evidence="1">171206Taipei</strain>
    </source>
</reference>
<proteinExistence type="predicted"/>
<dbReference type="AlphaFoldDB" id="A0A8H6W2Z2"/>
<accession>A0A8H6W2Z2</accession>
<comment type="caution">
    <text evidence="1">The sequence shown here is derived from an EMBL/GenBank/DDBJ whole genome shotgun (WGS) entry which is preliminary data.</text>
</comment>
<gene>
    <name evidence="1" type="ORF">MIND_00978100</name>
</gene>
<evidence type="ECO:0000313" key="1">
    <source>
        <dbReference type="EMBL" id="KAF7297444.1"/>
    </source>
</evidence>
<sequence length="510" mass="57501">MDPKIAVLESKNDYFAQLPNEILDKLFSFVPGLPNDGWMYVCRRWYELSKDPQRWASITLKKWRPKRLLGALERAGQQPLNVVIDRLGSNAEETIKTMLGQAARLVSLNICGDASEIDQVVALIVKVTAFPVLVSLALAKEEDLDIGNEAFYEYADQVPPLPLARMPKLSSLSLIGVRIDYKAPLPSLTLLRLSWSRALYRLGRTLRLLQKSPKLEALILEDGRVDDPHPVDTDESEDEEILASDRTLKEVQLPMLKRFKLRHWSSNMGVVLKHLTLPSHTRMSFDADQFDTEVLWNGFTSILQRQSQISSLPMPQACLLRIEGHFSTRSSPQYLTIDTYAQDSLDTPAHFSLRFGEEPEPSENAAATKNFLRAIAPAHLSKLKHLYVAGELLSKATWQALFADGIIPLASSVEHITIRVDDSHACELFIQSIQVAPPLRIVTVIVEEYSFYSKERIPDPLKQLAKAYFKAQGVKLPLLQVRWEAEAIEAAPGARESEEMKKWEDLRGVG</sequence>
<dbReference type="EMBL" id="JACAZF010000008">
    <property type="protein sequence ID" value="KAF7297444.1"/>
    <property type="molecule type" value="Genomic_DNA"/>
</dbReference>